<dbReference type="Pfam" id="PF00688">
    <property type="entry name" value="TGFb_propeptide"/>
    <property type="match status" value="1"/>
</dbReference>
<dbReference type="InterPro" id="IPR001111">
    <property type="entry name" value="TGF-b_propeptide"/>
</dbReference>
<evidence type="ECO:0000256" key="10">
    <source>
        <dbReference type="SAM" id="SignalP"/>
    </source>
</evidence>
<feature type="signal peptide" evidence="10">
    <location>
        <begin position="1"/>
        <end position="24"/>
    </location>
</feature>
<feature type="domain" description="TGF-beta family profile" evidence="11">
    <location>
        <begin position="289"/>
        <end position="400"/>
    </location>
</feature>
<dbReference type="PROSITE" id="PS00250">
    <property type="entry name" value="TGF_BETA_1"/>
    <property type="match status" value="1"/>
</dbReference>
<evidence type="ECO:0000256" key="9">
    <source>
        <dbReference type="SAM" id="MobiDB-lite"/>
    </source>
</evidence>
<dbReference type="EMBL" id="SCEB01214167">
    <property type="protein sequence ID" value="RXM36890.1"/>
    <property type="molecule type" value="Genomic_DNA"/>
</dbReference>
<evidence type="ECO:0000313" key="13">
    <source>
        <dbReference type="Proteomes" id="UP000289886"/>
    </source>
</evidence>
<dbReference type="Proteomes" id="UP000289886">
    <property type="component" value="Unassembled WGS sequence"/>
</dbReference>
<dbReference type="GO" id="GO:0005125">
    <property type="term" value="F:cytokine activity"/>
    <property type="evidence" value="ECO:0007669"/>
    <property type="project" value="TreeGrafter"/>
</dbReference>
<evidence type="ECO:0000256" key="3">
    <source>
        <dbReference type="ARBA" id="ARBA00022525"/>
    </source>
</evidence>
<evidence type="ECO:0000256" key="7">
    <source>
        <dbReference type="ARBA" id="ARBA00023180"/>
    </source>
</evidence>
<keyword evidence="3" id="KW-0964">Secreted</keyword>
<evidence type="ECO:0000256" key="4">
    <source>
        <dbReference type="ARBA" id="ARBA00022729"/>
    </source>
</evidence>
<keyword evidence="7" id="KW-0325">Glycoprotein</keyword>
<dbReference type="PANTHER" id="PTHR11848:SF157">
    <property type="entry name" value="GROWTH_DIFFERENTIATION FACTOR 2"/>
    <property type="match status" value="1"/>
</dbReference>
<dbReference type="GO" id="GO:0005615">
    <property type="term" value="C:extracellular space"/>
    <property type="evidence" value="ECO:0007669"/>
    <property type="project" value="TreeGrafter"/>
</dbReference>
<evidence type="ECO:0000256" key="2">
    <source>
        <dbReference type="ARBA" id="ARBA00006656"/>
    </source>
</evidence>
<feature type="chain" id="PRO_5019242044" evidence="10">
    <location>
        <begin position="25"/>
        <end position="400"/>
    </location>
</feature>
<dbReference type="GO" id="GO:0030509">
    <property type="term" value="P:BMP signaling pathway"/>
    <property type="evidence" value="ECO:0007669"/>
    <property type="project" value="TreeGrafter"/>
</dbReference>
<evidence type="ECO:0000256" key="5">
    <source>
        <dbReference type="ARBA" id="ARBA00023030"/>
    </source>
</evidence>
<keyword evidence="5 8" id="KW-0339">Growth factor</keyword>
<dbReference type="CDD" id="cd13767">
    <property type="entry name" value="TGF_beta_BMP9_like"/>
    <property type="match status" value="1"/>
</dbReference>
<evidence type="ECO:0000313" key="12">
    <source>
        <dbReference type="EMBL" id="RXM36890.1"/>
    </source>
</evidence>
<comment type="subcellular location">
    <subcellularLocation>
        <location evidence="1">Secreted</location>
    </subcellularLocation>
</comment>
<dbReference type="InterPro" id="IPR015615">
    <property type="entry name" value="TGF-beta-rel"/>
</dbReference>
<dbReference type="PANTHER" id="PTHR11848">
    <property type="entry name" value="TGF-BETA FAMILY"/>
    <property type="match status" value="1"/>
</dbReference>
<dbReference type="InterPro" id="IPR029034">
    <property type="entry name" value="Cystine-knot_cytokine"/>
</dbReference>
<gene>
    <name evidence="12" type="ORF">EOD39_0718</name>
</gene>
<dbReference type="Gene3D" id="2.60.120.970">
    <property type="match status" value="1"/>
</dbReference>
<name>A0A444UP10_ACIRT</name>
<dbReference type="AlphaFoldDB" id="A0A444UP10"/>
<keyword evidence="13" id="KW-1185">Reference proteome</keyword>
<comment type="similarity">
    <text evidence="2 8">Belongs to the TGF-beta family.</text>
</comment>
<evidence type="ECO:0000259" key="11">
    <source>
        <dbReference type="PROSITE" id="PS51362"/>
    </source>
</evidence>
<reference evidence="12 13" key="1">
    <citation type="submission" date="2019-01" db="EMBL/GenBank/DDBJ databases">
        <title>Draft Genome and Complete Hox-Cluster Characterization of the Sterlet Sturgeon (Acipenser ruthenus).</title>
        <authorList>
            <person name="Wei Q."/>
        </authorList>
    </citation>
    <scope>NUCLEOTIDE SEQUENCE [LARGE SCALE GENOMIC DNA]</scope>
    <source>
        <strain evidence="12">WHYD16114868_AA</strain>
        <tissue evidence="12">Blood</tissue>
    </source>
</reference>
<dbReference type="GO" id="GO:0008083">
    <property type="term" value="F:growth factor activity"/>
    <property type="evidence" value="ECO:0007669"/>
    <property type="project" value="UniProtKB-KW"/>
</dbReference>
<dbReference type="PROSITE" id="PS51362">
    <property type="entry name" value="TGF_BETA_2"/>
    <property type="match status" value="1"/>
</dbReference>
<accession>A0A444UP10</accession>
<dbReference type="InterPro" id="IPR001839">
    <property type="entry name" value="TGF-b_C"/>
</dbReference>
<evidence type="ECO:0000256" key="6">
    <source>
        <dbReference type="ARBA" id="ARBA00023157"/>
    </source>
</evidence>
<dbReference type="Pfam" id="PF00019">
    <property type="entry name" value="TGF_beta"/>
    <property type="match status" value="1"/>
</dbReference>
<protein>
    <submittedName>
        <fullName evidence="12">Dorsalin-1</fullName>
    </submittedName>
</protein>
<keyword evidence="4 10" id="KW-0732">Signal</keyword>
<evidence type="ECO:0000256" key="8">
    <source>
        <dbReference type="RuleBase" id="RU000354"/>
    </source>
</evidence>
<evidence type="ECO:0000256" key="1">
    <source>
        <dbReference type="ARBA" id="ARBA00004613"/>
    </source>
</evidence>
<dbReference type="SMART" id="SM00204">
    <property type="entry name" value="TGFB"/>
    <property type="match status" value="1"/>
</dbReference>
<feature type="region of interest" description="Disordered" evidence="9">
    <location>
        <begin position="274"/>
        <end position="296"/>
    </location>
</feature>
<dbReference type="SUPFAM" id="SSF57501">
    <property type="entry name" value="Cystine-knot cytokines"/>
    <property type="match status" value="1"/>
</dbReference>
<dbReference type="InterPro" id="IPR017948">
    <property type="entry name" value="TGFb_CS"/>
</dbReference>
<sequence length="400" mass="46040">MAATLNYILPLWMIVLVFVGSARCKPVNGKTSGVQKQLQTSEDESTMEEDIHIDLNPFLENMKQEFLRSLNLSRVPHEHNKADPPQFMLELYNRYTTDKSSMPQSNIARSFNVEDTIMSKGTDSEKQHLLLFNISIPSHEEITMAELRLYTFLENDTNDVQARIKVYDVENNKDGSTLHFLASKEVNKKQNSWETFEVTKAIKRWVKSSQTTNTLQVQIDRMGGMPLEGGSLDVSVSFKNNSLPVLIIFSDDLRNEKKDELKEMTLHEEESVFMEEGNTDYNEDKPPSRRKRSTKPDFCQRRSLRVDFKEIGWDWIVAPKEYEAYECKGVCSYPLGDNLTPSKHALVQTLVHFKNPKKTAKPCCVPTKLDSISILYYDEKGQPTFQYKYEGMQVAKCGCR</sequence>
<dbReference type="Gene3D" id="2.10.90.10">
    <property type="entry name" value="Cystine-knot cytokines"/>
    <property type="match status" value="1"/>
</dbReference>
<proteinExistence type="inferred from homology"/>
<organism evidence="12 13">
    <name type="scientific">Acipenser ruthenus</name>
    <name type="common">Sterlet sturgeon</name>
    <dbReference type="NCBI Taxonomy" id="7906"/>
    <lineage>
        <taxon>Eukaryota</taxon>
        <taxon>Metazoa</taxon>
        <taxon>Chordata</taxon>
        <taxon>Craniata</taxon>
        <taxon>Vertebrata</taxon>
        <taxon>Euteleostomi</taxon>
        <taxon>Actinopterygii</taxon>
        <taxon>Chondrostei</taxon>
        <taxon>Acipenseriformes</taxon>
        <taxon>Acipenseridae</taxon>
        <taxon>Acipenser</taxon>
    </lineage>
</organism>
<comment type="caution">
    <text evidence="12">The sequence shown here is derived from an EMBL/GenBank/DDBJ whole genome shotgun (WGS) entry which is preliminary data.</text>
</comment>
<dbReference type="FunFam" id="2.10.90.10:FF:000001">
    <property type="entry name" value="Bone morphogenetic protein 4"/>
    <property type="match status" value="1"/>
</dbReference>
<keyword evidence="6" id="KW-1015">Disulfide bond</keyword>